<evidence type="ECO:0000256" key="2">
    <source>
        <dbReference type="ARBA" id="ARBA00022729"/>
    </source>
</evidence>
<feature type="domain" description="Leucine-binding protein" evidence="4">
    <location>
        <begin position="52"/>
        <end position="354"/>
    </location>
</feature>
<protein>
    <submittedName>
        <fullName evidence="5">ABC transporter substrate-binding protein</fullName>
    </submittedName>
</protein>
<dbReference type="SUPFAM" id="SSF53822">
    <property type="entry name" value="Periplasmic binding protein-like I"/>
    <property type="match status" value="1"/>
</dbReference>
<dbReference type="InterPro" id="IPR028081">
    <property type="entry name" value="Leu-bd"/>
</dbReference>
<gene>
    <name evidence="5" type="ORF">ACFP3V_26620</name>
</gene>
<dbReference type="InterPro" id="IPR051010">
    <property type="entry name" value="BCAA_transport"/>
</dbReference>
<dbReference type="Proteomes" id="UP001596174">
    <property type="component" value="Unassembled WGS sequence"/>
</dbReference>
<comment type="caution">
    <text evidence="5">The sequence shown here is derived from an EMBL/GenBank/DDBJ whole genome shotgun (WGS) entry which is preliminary data.</text>
</comment>
<dbReference type="Gene3D" id="3.40.50.2300">
    <property type="match status" value="2"/>
</dbReference>
<evidence type="ECO:0000313" key="6">
    <source>
        <dbReference type="Proteomes" id="UP001596174"/>
    </source>
</evidence>
<dbReference type="InterPro" id="IPR028082">
    <property type="entry name" value="Peripla_BP_I"/>
</dbReference>
<keyword evidence="6" id="KW-1185">Reference proteome</keyword>
<organism evidence="5 6">
    <name type="scientific">Streptacidiphilus monticola</name>
    <dbReference type="NCBI Taxonomy" id="2161674"/>
    <lineage>
        <taxon>Bacteria</taxon>
        <taxon>Bacillati</taxon>
        <taxon>Actinomycetota</taxon>
        <taxon>Actinomycetes</taxon>
        <taxon>Kitasatosporales</taxon>
        <taxon>Streptomycetaceae</taxon>
        <taxon>Streptacidiphilus</taxon>
    </lineage>
</organism>
<dbReference type="EMBL" id="JBHSQJ010000133">
    <property type="protein sequence ID" value="MFC5910767.1"/>
    <property type="molecule type" value="Genomic_DNA"/>
</dbReference>
<evidence type="ECO:0000256" key="3">
    <source>
        <dbReference type="SAM" id="SignalP"/>
    </source>
</evidence>
<feature type="signal peptide" evidence="3">
    <location>
        <begin position="1"/>
        <end position="28"/>
    </location>
</feature>
<feature type="chain" id="PRO_5045771400" evidence="3">
    <location>
        <begin position="29"/>
        <end position="419"/>
    </location>
</feature>
<comment type="similarity">
    <text evidence="1">Belongs to the leucine-binding protein family.</text>
</comment>
<name>A0ABW1G9E2_9ACTN</name>
<evidence type="ECO:0000313" key="5">
    <source>
        <dbReference type="EMBL" id="MFC5910767.1"/>
    </source>
</evidence>
<dbReference type="PROSITE" id="PS51257">
    <property type="entry name" value="PROKAR_LIPOPROTEIN"/>
    <property type="match status" value="1"/>
</dbReference>
<reference evidence="6" key="1">
    <citation type="journal article" date="2019" name="Int. J. Syst. Evol. Microbiol.">
        <title>The Global Catalogue of Microorganisms (GCM) 10K type strain sequencing project: providing services to taxonomists for standard genome sequencing and annotation.</title>
        <authorList>
            <consortium name="The Broad Institute Genomics Platform"/>
            <consortium name="The Broad Institute Genome Sequencing Center for Infectious Disease"/>
            <person name="Wu L."/>
            <person name="Ma J."/>
        </authorList>
    </citation>
    <scope>NUCLEOTIDE SEQUENCE [LARGE SCALE GENOMIC DNA]</scope>
    <source>
        <strain evidence="6">JCM 4816</strain>
    </source>
</reference>
<dbReference type="PANTHER" id="PTHR30483:SF38">
    <property type="entry name" value="BLR7848 PROTEIN"/>
    <property type="match status" value="1"/>
</dbReference>
<keyword evidence="2 3" id="KW-0732">Signal</keyword>
<evidence type="ECO:0000256" key="1">
    <source>
        <dbReference type="ARBA" id="ARBA00010062"/>
    </source>
</evidence>
<sequence length="419" mass="43358">MPAGKHVRRTVSWLAATAAALLVGATTAGCGADATAAENSTVTVMTWAPLGSEAGSEPAVPVTAQAIAQWINDTGGIGGRTLRVITCDERDTAEGAQACATQAVQQNVAAVVGSYSQFGDSFMPVLSEAGIPYLGGAGLSDTEFSAPYSYPVNGGYQSLLAGNGAQLIASGCRRVAIVRPDSIVGDAMVGYLNAGLASSRLAAVDIRVTPGRTDYSEQAAAAIAGDQGRNCITLALDAASTSTFLDSYRRLPHRHTQLASVVGSIQQTVVDATGGSSGPLADALVTSWYPPDDSSVWNDLHSVLRKYAFSHTEISAADPFVETTWVAYQVLRSALQGVQGPVTASLLQARLETTAGITVKGITPALNWQTQFMLPNVSVPRTVNTEVAFQHVVGGELTWERTGLVDMRPALSATGGAGS</sequence>
<dbReference type="Pfam" id="PF13458">
    <property type="entry name" value="Peripla_BP_6"/>
    <property type="match status" value="1"/>
</dbReference>
<dbReference type="RefSeq" id="WP_380588528.1">
    <property type="nucleotide sequence ID" value="NZ_JBHSQJ010000133.1"/>
</dbReference>
<dbReference type="PANTHER" id="PTHR30483">
    <property type="entry name" value="LEUCINE-SPECIFIC-BINDING PROTEIN"/>
    <property type="match status" value="1"/>
</dbReference>
<proteinExistence type="inferred from homology"/>
<accession>A0ABW1G9E2</accession>
<evidence type="ECO:0000259" key="4">
    <source>
        <dbReference type="Pfam" id="PF13458"/>
    </source>
</evidence>